<name>A0AAN6U767_9PEZI</name>
<evidence type="ECO:0000256" key="1">
    <source>
        <dbReference type="SAM" id="MobiDB-lite"/>
    </source>
</evidence>
<gene>
    <name evidence="2" type="ORF">N657DRAFT_678032</name>
</gene>
<reference evidence="2" key="1">
    <citation type="journal article" date="2023" name="Mol. Phylogenet. Evol.">
        <title>Genome-scale phylogeny and comparative genomics of the fungal order Sordariales.</title>
        <authorList>
            <person name="Hensen N."/>
            <person name="Bonometti L."/>
            <person name="Westerberg I."/>
            <person name="Brannstrom I.O."/>
            <person name="Guillou S."/>
            <person name="Cros-Aarteil S."/>
            <person name="Calhoun S."/>
            <person name="Haridas S."/>
            <person name="Kuo A."/>
            <person name="Mondo S."/>
            <person name="Pangilinan J."/>
            <person name="Riley R."/>
            <person name="LaButti K."/>
            <person name="Andreopoulos B."/>
            <person name="Lipzen A."/>
            <person name="Chen C."/>
            <person name="Yan M."/>
            <person name="Daum C."/>
            <person name="Ng V."/>
            <person name="Clum A."/>
            <person name="Steindorff A."/>
            <person name="Ohm R.A."/>
            <person name="Martin F."/>
            <person name="Silar P."/>
            <person name="Natvig D.O."/>
            <person name="Lalanne C."/>
            <person name="Gautier V."/>
            <person name="Ament-Velasquez S.L."/>
            <person name="Kruys A."/>
            <person name="Hutchinson M.I."/>
            <person name="Powell A.J."/>
            <person name="Barry K."/>
            <person name="Miller A.N."/>
            <person name="Grigoriev I.V."/>
            <person name="Debuchy R."/>
            <person name="Gladieux P."/>
            <person name="Hiltunen Thoren M."/>
            <person name="Johannesson H."/>
        </authorList>
    </citation>
    <scope>NUCLEOTIDE SEQUENCE</scope>
    <source>
        <strain evidence="2">CBS 731.68</strain>
    </source>
</reference>
<dbReference type="AlphaFoldDB" id="A0AAN6U767"/>
<feature type="compositionally biased region" description="Basic and acidic residues" evidence="1">
    <location>
        <begin position="94"/>
        <end position="111"/>
    </location>
</feature>
<dbReference type="RefSeq" id="XP_062651195.1">
    <property type="nucleotide sequence ID" value="XM_062796032.1"/>
</dbReference>
<evidence type="ECO:0000313" key="3">
    <source>
        <dbReference type="Proteomes" id="UP001302602"/>
    </source>
</evidence>
<protein>
    <submittedName>
        <fullName evidence="2">Uncharacterized protein</fullName>
    </submittedName>
</protein>
<feature type="region of interest" description="Disordered" evidence="1">
    <location>
        <begin position="94"/>
        <end position="136"/>
    </location>
</feature>
<dbReference type="EMBL" id="MU853224">
    <property type="protein sequence ID" value="KAK4127424.1"/>
    <property type="molecule type" value="Genomic_DNA"/>
</dbReference>
<sequence>MGGKVWSKKEEEHFWLELVPHSPKRLGKDRKNEEKSWDWVGSKMKEYMGDEARRDYTQLCVFEHYFQNTYLARFSPNAGTLPLKYYKHEQALKKRKEVEAPQKEEEKESKPKAPKGRAAKKSAAGQAENPIEVDAGDKDTPIVIECQYPTNPSYPGHAPPIPRLAVPSAPAPNFAPPGYMPPSPYYFHQFLANHDRMVNRDTEEESLFVIQSPASWMDGMVPHRGYYYHR</sequence>
<dbReference type="Proteomes" id="UP001302602">
    <property type="component" value="Unassembled WGS sequence"/>
</dbReference>
<keyword evidence="3" id="KW-1185">Reference proteome</keyword>
<proteinExistence type="predicted"/>
<dbReference type="GeneID" id="87832800"/>
<comment type="caution">
    <text evidence="2">The sequence shown here is derived from an EMBL/GenBank/DDBJ whole genome shotgun (WGS) entry which is preliminary data.</text>
</comment>
<organism evidence="2 3">
    <name type="scientific">Parathielavia appendiculata</name>
    <dbReference type="NCBI Taxonomy" id="2587402"/>
    <lineage>
        <taxon>Eukaryota</taxon>
        <taxon>Fungi</taxon>
        <taxon>Dikarya</taxon>
        <taxon>Ascomycota</taxon>
        <taxon>Pezizomycotina</taxon>
        <taxon>Sordariomycetes</taxon>
        <taxon>Sordariomycetidae</taxon>
        <taxon>Sordariales</taxon>
        <taxon>Chaetomiaceae</taxon>
        <taxon>Parathielavia</taxon>
    </lineage>
</organism>
<accession>A0AAN6U767</accession>
<reference evidence="2" key="2">
    <citation type="submission" date="2023-05" db="EMBL/GenBank/DDBJ databases">
        <authorList>
            <consortium name="Lawrence Berkeley National Laboratory"/>
            <person name="Steindorff A."/>
            <person name="Hensen N."/>
            <person name="Bonometti L."/>
            <person name="Westerberg I."/>
            <person name="Brannstrom I.O."/>
            <person name="Guillou S."/>
            <person name="Cros-Aarteil S."/>
            <person name="Calhoun S."/>
            <person name="Haridas S."/>
            <person name="Kuo A."/>
            <person name="Mondo S."/>
            <person name="Pangilinan J."/>
            <person name="Riley R."/>
            <person name="Labutti K."/>
            <person name="Andreopoulos B."/>
            <person name="Lipzen A."/>
            <person name="Chen C."/>
            <person name="Yanf M."/>
            <person name="Daum C."/>
            <person name="Ng V."/>
            <person name="Clum A."/>
            <person name="Ohm R."/>
            <person name="Martin F."/>
            <person name="Silar P."/>
            <person name="Natvig D."/>
            <person name="Lalanne C."/>
            <person name="Gautier V."/>
            <person name="Ament-Velasquez S.L."/>
            <person name="Kruys A."/>
            <person name="Hutchinson M.I."/>
            <person name="Powell A.J."/>
            <person name="Barry K."/>
            <person name="Miller A.N."/>
            <person name="Grigoriev I.V."/>
            <person name="Debuchy R."/>
            <person name="Gladieux P."/>
            <person name="Thoren M.H."/>
            <person name="Johannesson H."/>
        </authorList>
    </citation>
    <scope>NUCLEOTIDE SEQUENCE</scope>
    <source>
        <strain evidence="2">CBS 731.68</strain>
    </source>
</reference>
<evidence type="ECO:0000313" key="2">
    <source>
        <dbReference type="EMBL" id="KAK4127424.1"/>
    </source>
</evidence>